<proteinExistence type="predicted"/>
<protein>
    <recommendedName>
        <fullName evidence="4">Outer membrane protein beta-barrel domain-containing protein</fullName>
    </recommendedName>
</protein>
<keyword evidence="3" id="KW-1185">Reference proteome</keyword>
<feature type="chain" id="PRO_5046822656" description="Outer membrane protein beta-barrel domain-containing protein" evidence="1">
    <location>
        <begin position="23"/>
        <end position="173"/>
    </location>
</feature>
<accession>A0ABT5UXA4</accession>
<reference evidence="2 3" key="1">
    <citation type="submission" date="2023-02" db="EMBL/GenBank/DDBJ databases">
        <title>Vibrio intestini sp. nov., a close relative of Vibrio cholerae isolated from the intestine of Healthy Culter dabryi.</title>
        <authorList>
            <person name="Wu N."/>
        </authorList>
    </citation>
    <scope>NUCLEOTIDE SEQUENCE [LARGE SCALE GENOMIC DNA]</scope>
    <source>
        <strain evidence="2 3">DSL-7</strain>
    </source>
</reference>
<name>A0ABT5UXA4_9VIBR</name>
<evidence type="ECO:0000313" key="2">
    <source>
        <dbReference type="EMBL" id="MDE1514071.1"/>
    </source>
</evidence>
<evidence type="ECO:0000313" key="3">
    <source>
        <dbReference type="Proteomes" id="UP001216189"/>
    </source>
</evidence>
<evidence type="ECO:0000256" key="1">
    <source>
        <dbReference type="SAM" id="SignalP"/>
    </source>
</evidence>
<evidence type="ECO:0008006" key="4">
    <source>
        <dbReference type="Google" id="ProtNLM"/>
    </source>
</evidence>
<keyword evidence="1" id="KW-0732">Signal</keyword>
<dbReference type="Proteomes" id="UP001216189">
    <property type="component" value="Unassembled WGS sequence"/>
</dbReference>
<sequence length="173" mass="19189">MMRNTLPFSLLLALVLATPTWANNFNYNFVEFRTAMSPQSGGAEFSTYFTNNSHFIARIDSQFESDWDIAGGIGFNGPVSPFADVYGQLLVHHIRTPKELGGNNDTQMELNVGTRVWLTNQVEGHARIGRLDDHSVVIAGVRFHSTDQLALSAEVRNAGVWGPQIGMGVRFQF</sequence>
<feature type="signal peptide" evidence="1">
    <location>
        <begin position="1"/>
        <end position="22"/>
    </location>
</feature>
<organism evidence="2 3">
    <name type="scientific">Vibrio chanodichtyis</name>
    <dbReference type="NCBI Taxonomy" id="3027932"/>
    <lineage>
        <taxon>Bacteria</taxon>
        <taxon>Pseudomonadati</taxon>
        <taxon>Pseudomonadota</taxon>
        <taxon>Gammaproteobacteria</taxon>
        <taxon>Vibrionales</taxon>
        <taxon>Vibrionaceae</taxon>
        <taxon>Vibrio</taxon>
    </lineage>
</organism>
<gene>
    <name evidence="2" type="ORF">PUN32_03460</name>
</gene>
<dbReference type="EMBL" id="JARBFT010000002">
    <property type="protein sequence ID" value="MDE1514071.1"/>
    <property type="molecule type" value="Genomic_DNA"/>
</dbReference>
<comment type="caution">
    <text evidence="2">The sequence shown here is derived from an EMBL/GenBank/DDBJ whole genome shotgun (WGS) entry which is preliminary data.</text>
</comment>